<dbReference type="InterPro" id="IPR002110">
    <property type="entry name" value="Ankyrin_rpt"/>
</dbReference>
<evidence type="ECO:0000256" key="2">
    <source>
        <dbReference type="ARBA" id="ARBA00023043"/>
    </source>
</evidence>
<evidence type="ECO:0000313" key="5">
    <source>
        <dbReference type="Proteomes" id="UP001627154"/>
    </source>
</evidence>
<dbReference type="PANTHER" id="PTHR24198">
    <property type="entry name" value="ANKYRIN REPEAT AND PROTEIN KINASE DOMAIN-CONTAINING PROTEIN"/>
    <property type="match status" value="1"/>
</dbReference>
<evidence type="ECO:0000256" key="3">
    <source>
        <dbReference type="SAM" id="MobiDB-lite"/>
    </source>
</evidence>
<gene>
    <name evidence="4" type="ORF">TKK_004128</name>
</gene>
<dbReference type="InterPro" id="IPR036770">
    <property type="entry name" value="Ankyrin_rpt-contain_sf"/>
</dbReference>
<organism evidence="4 5">
    <name type="scientific">Trichogramma kaykai</name>
    <dbReference type="NCBI Taxonomy" id="54128"/>
    <lineage>
        <taxon>Eukaryota</taxon>
        <taxon>Metazoa</taxon>
        <taxon>Ecdysozoa</taxon>
        <taxon>Arthropoda</taxon>
        <taxon>Hexapoda</taxon>
        <taxon>Insecta</taxon>
        <taxon>Pterygota</taxon>
        <taxon>Neoptera</taxon>
        <taxon>Endopterygota</taxon>
        <taxon>Hymenoptera</taxon>
        <taxon>Apocrita</taxon>
        <taxon>Proctotrupomorpha</taxon>
        <taxon>Chalcidoidea</taxon>
        <taxon>Trichogrammatidae</taxon>
        <taxon>Trichogramma</taxon>
    </lineage>
</organism>
<accession>A0ABD2XCQ0</accession>
<dbReference type="SUPFAM" id="SSF48403">
    <property type="entry name" value="Ankyrin repeat"/>
    <property type="match status" value="1"/>
</dbReference>
<protein>
    <submittedName>
        <fullName evidence="4">Uncharacterized protein</fullName>
    </submittedName>
</protein>
<reference evidence="4 5" key="1">
    <citation type="journal article" date="2024" name="bioRxiv">
        <title>A reference genome for Trichogramma kaykai: A tiny desert-dwelling parasitoid wasp with competing sex-ratio distorters.</title>
        <authorList>
            <person name="Culotta J."/>
            <person name="Lindsey A.R."/>
        </authorList>
    </citation>
    <scope>NUCLEOTIDE SEQUENCE [LARGE SCALE GENOMIC DNA]</scope>
    <source>
        <strain evidence="4 5">KSX58</strain>
    </source>
</reference>
<dbReference type="PANTHER" id="PTHR24198:SF165">
    <property type="entry name" value="ANKYRIN REPEAT-CONTAINING PROTEIN-RELATED"/>
    <property type="match status" value="1"/>
</dbReference>
<keyword evidence="5" id="KW-1185">Reference proteome</keyword>
<feature type="compositionally biased region" description="Acidic residues" evidence="3">
    <location>
        <begin position="346"/>
        <end position="365"/>
    </location>
</feature>
<sequence>MSLTRAQRTHLYLELKRVLYGSGYLSQLGELHDRFIGLGADDLNCFAIWAVRAGDQRIIELFRLTGTRIPPMRRETETAVHVATHLGPRIAHTLSIDALLDLYTFRNYVDAHGLTHFHAACLTGNAGRMSLYWSHGDVDLNATFAYGASGEPKTAMHLAVSCLRYHAIEWLVYNGARLDMLDGSRMTPLNELCLKICCYDDRRDTAERYHRTLATLLHLGAEVNTTDSVGNPPLLNLFHYGVLINANFELQLACFRLLVIYGADVAFKNRLGSNLYHYIAINTQRFFGHDELSNERLEWVMQRLFPLLGSNAIDQSGNTPLSLAVARVHSPLVRMFLGNRDAPRDADEDADRDAVEDADDDADDAAVEDAHRGADERARAVVNTINLQQGLFTDHYVEIPDLVTIDNCLRIVQHLNPLPSWDWTWDRKNAIWTFLKGRSELTPGTDLSRILHYGSYNVIENYIRSYIMSPIHPFGNPFVHKSIFDIWKFVTIIDIGELHKDPGLTRLLEEASLYLKERLPECEREKDLFDMPATTMRISWELMTIQGLMLRGDRSLLEFCQTEPRHASVTWHLREGIGSIVPGYLPEIESFVHGHVAKTIRYQLFDEDDGNPADAIFA</sequence>
<proteinExistence type="predicted"/>
<keyword evidence="2" id="KW-0040">ANK repeat</keyword>
<feature type="region of interest" description="Disordered" evidence="3">
    <location>
        <begin position="341"/>
        <end position="365"/>
    </location>
</feature>
<keyword evidence="1" id="KW-0677">Repeat</keyword>
<evidence type="ECO:0000313" key="4">
    <source>
        <dbReference type="EMBL" id="KAL3402976.1"/>
    </source>
</evidence>
<dbReference type="AlphaFoldDB" id="A0ABD2XCQ0"/>
<name>A0ABD2XCQ0_9HYME</name>
<dbReference type="SMART" id="SM00248">
    <property type="entry name" value="ANK"/>
    <property type="match status" value="3"/>
</dbReference>
<evidence type="ECO:0000256" key="1">
    <source>
        <dbReference type="ARBA" id="ARBA00022737"/>
    </source>
</evidence>
<comment type="caution">
    <text evidence="4">The sequence shown here is derived from an EMBL/GenBank/DDBJ whole genome shotgun (WGS) entry which is preliminary data.</text>
</comment>
<dbReference type="Gene3D" id="1.25.40.20">
    <property type="entry name" value="Ankyrin repeat-containing domain"/>
    <property type="match status" value="1"/>
</dbReference>
<dbReference type="Proteomes" id="UP001627154">
    <property type="component" value="Unassembled WGS sequence"/>
</dbReference>
<dbReference type="EMBL" id="JBJJXI010000032">
    <property type="protein sequence ID" value="KAL3402976.1"/>
    <property type="molecule type" value="Genomic_DNA"/>
</dbReference>